<dbReference type="EC" id="2.7.7.19" evidence="5"/>
<keyword evidence="12" id="KW-0539">Nucleus</keyword>
<evidence type="ECO:0000256" key="1">
    <source>
        <dbReference type="ARBA" id="ARBA00001936"/>
    </source>
</evidence>
<dbReference type="PANTHER" id="PTHR10682:SF10">
    <property type="entry name" value="POLYNUCLEOTIDE ADENYLYLTRANSFERASE"/>
    <property type="match status" value="1"/>
</dbReference>
<organism evidence="14 15">
    <name type="scientific">Rhipicephalus sanguineus</name>
    <name type="common">Brown dog tick</name>
    <name type="synonym">Ixodes sanguineus</name>
    <dbReference type="NCBI Taxonomy" id="34632"/>
    <lineage>
        <taxon>Eukaryota</taxon>
        <taxon>Metazoa</taxon>
        <taxon>Ecdysozoa</taxon>
        <taxon>Arthropoda</taxon>
        <taxon>Chelicerata</taxon>
        <taxon>Arachnida</taxon>
        <taxon>Acari</taxon>
        <taxon>Parasitiformes</taxon>
        <taxon>Ixodida</taxon>
        <taxon>Ixodoidea</taxon>
        <taxon>Ixodidae</taxon>
        <taxon>Rhipicephalinae</taxon>
        <taxon>Rhipicephalus</taxon>
        <taxon>Rhipicephalus</taxon>
    </lineage>
</organism>
<comment type="cofactor">
    <cofactor evidence="1">
        <name>Mn(2+)</name>
        <dbReference type="ChEBI" id="CHEBI:29035"/>
    </cofactor>
</comment>
<dbReference type="Proteomes" id="UP000821837">
    <property type="component" value="Chromosome 5"/>
</dbReference>
<evidence type="ECO:0000256" key="2">
    <source>
        <dbReference type="ARBA" id="ARBA00001946"/>
    </source>
</evidence>
<evidence type="ECO:0000256" key="8">
    <source>
        <dbReference type="ARBA" id="ARBA00022723"/>
    </source>
</evidence>
<evidence type="ECO:0000256" key="6">
    <source>
        <dbReference type="ARBA" id="ARBA00022664"/>
    </source>
</evidence>
<dbReference type="GO" id="GO:1990817">
    <property type="term" value="F:poly(A) RNA polymerase activity"/>
    <property type="evidence" value="ECO:0007669"/>
    <property type="project" value="UniProtKB-EC"/>
</dbReference>
<reference evidence="14" key="2">
    <citation type="submission" date="2021-09" db="EMBL/GenBank/DDBJ databases">
        <authorList>
            <person name="Jia N."/>
            <person name="Wang J."/>
            <person name="Shi W."/>
            <person name="Du L."/>
            <person name="Sun Y."/>
            <person name="Zhan W."/>
            <person name="Jiang J."/>
            <person name="Wang Q."/>
            <person name="Zhang B."/>
            <person name="Ji P."/>
            <person name="Sakyi L.B."/>
            <person name="Cui X."/>
            <person name="Yuan T."/>
            <person name="Jiang B."/>
            <person name="Yang W."/>
            <person name="Lam T.T.-Y."/>
            <person name="Chang Q."/>
            <person name="Ding S."/>
            <person name="Wang X."/>
            <person name="Zhu J."/>
            <person name="Ruan X."/>
            <person name="Zhao L."/>
            <person name="Wei J."/>
            <person name="Que T."/>
            <person name="Du C."/>
            <person name="Cheng J."/>
            <person name="Dai P."/>
            <person name="Han X."/>
            <person name="Huang E."/>
            <person name="Gao Y."/>
            <person name="Liu J."/>
            <person name="Shao H."/>
            <person name="Ye R."/>
            <person name="Li L."/>
            <person name="Wei W."/>
            <person name="Wang X."/>
            <person name="Wang C."/>
            <person name="Huo Q."/>
            <person name="Li W."/>
            <person name="Guo W."/>
            <person name="Chen H."/>
            <person name="Chen S."/>
            <person name="Zhou L."/>
            <person name="Zhou L."/>
            <person name="Ni X."/>
            <person name="Tian J."/>
            <person name="Zhou Y."/>
            <person name="Sheng Y."/>
            <person name="Liu T."/>
            <person name="Pan Y."/>
            <person name="Xia L."/>
            <person name="Li J."/>
            <person name="Zhao F."/>
            <person name="Cao W."/>
        </authorList>
    </citation>
    <scope>NUCLEOTIDE SEQUENCE</scope>
    <source>
        <strain evidence="14">Rsan-2018</strain>
        <tissue evidence="14">Larvae</tissue>
    </source>
</reference>
<keyword evidence="15" id="KW-1185">Reference proteome</keyword>
<evidence type="ECO:0000256" key="3">
    <source>
        <dbReference type="ARBA" id="ARBA00004123"/>
    </source>
</evidence>
<dbReference type="CDD" id="cd05402">
    <property type="entry name" value="NT_PAP_TUTase"/>
    <property type="match status" value="1"/>
</dbReference>
<evidence type="ECO:0000256" key="12">
    <source>
        <dbReference type="ARBA" id="ARBA00023242"/>
    </source>
</evidence>
<evidence type="ECO:0000256" key="4">
    <source>
        <dbReference type="ARBA" id="ARBA00010912"/>
    </source>
</evidence>
<dbReference type="Pfam" id="PF20750">
    <property type="entry name" value="PAP_NTPase"/>
    <property type="match status" value="1"/>
</dbReference>
<gene>
    <name evidence="14" type="ORF">HPB52_004742</name>
</gene>
<dbReference type="InterPro" id="IPR043519">
    <property type="entry name" value="NT_sf"/>
</dbReference>
<dbReference type="SUPFAM" id="SSF81301">
    <property type="entry name" value="Nucleotidyltransferase"/>
    <property type="match status" value="1"/>
</dbReference>
<proteinExistence type="inferred from homology"/>
<dbReference type="FunFam" id="3.30.460.10:FF:000002">
    <property type="entry name" value="Poly(A) polymerase alpha, putative"/>
    <property type="match status" value="1"/>
</dbReference>
<keyword evidence="7" id="KW-0808">Transferase</keyword>
<evidence type="ECO:0000313" key="14">
    <source>
        <dbReference type="EMBL" id="KAH7951111.1"/>
    </source>
</evidence>
<accession>A0A9D4SVQ6</accession>
<dbReference type="EMBL" id="JABSTV010001251">
    <property type="protein sequence ID" value="KAH7951111.1"/>
    <property type="molecule type" value="Genomic_DNA"/>
</dbReference>
<dbReference type="AlphaFoldDB" id="A0A9D4SVQ6"/>
<dbReference type="Gene3D" id="3.30.460.10">
    <property type="entry name" value="Beta Polymerase, domain 2"/>
    <property type="match status" value="1"/>
</dbReference>
<evidence type="ECO:0000259" key="13">
    <source>
        <dbReference type="Pfam" id="PF20750"/>
    </source>
</evidence>
<reference evidence="14" key="1">
    <citation type="journal article" date="2020" name="Cell">
        <title>Large-Scale Comparative Analyses of Tick Genomes Elucidate Their Genetic Diversity and Vector Capacities.</title>
        <authorList>
            <consortium name="Tick Genome and Microbiome Consortium (TIGMIC)"/>
            <person name="Jia N."/>
            <person name="Wang J."/>
            <person name="Shi W."/>
            <person name="Du L."/>
            <person name="Sun Y."/>
            <person name="Zhan W."/>
            <person name="Jiang J.F."/>
            <person name="Wang Q."/>
            <person name="Zhang B."/>
            <person name="Ji P."/>
            <person name="Bell-Sakyi L."/>
            <person name="Cui X.M."/>
            <person name="Yuan T.T."/>
            <person name="Jiang B.G."/>
            <person name="Yang W.F."/>
            <person name="Lam T.T."/>
            <person name="Chang Q.C."/>
            <person name="Ding S.J."/>
            <person name="Wang X.J."/>
            <person name="Zhu J.G."/>
            <person name="Ruan X.D."/>
            <person name="Zhao L."/>
            <person name="Wei J.T."/>
            <person name="Ye R.Z."/>
            <person name="Que T.C."/>
            <person name="Du C.H."/>
            <person name="Zhou Y.H."/>
            <person name="Cheng J.X."/>
            <person name="Dai P.F."/>
            <person name="Guo W.B."/>
            <person name="Han X.H."/>
            <person name="Huang E.J."/>
            <person name="Li L.F."/>
            <person name="Wei W."/>
            <person name="Gao Y.C."/>
            <person name="Liu J.Z."/>
            <person name="Shao H.Z."/>
            <person name="Wang X."/>
            <person name="Wang C.C."/>
            <person name="Yang T.C."/>
            <person name="Huo Q.B."/>
            <person name="Li W."/>
            <person name="Chen H.Y."/>
            <person name="Chen S.E."/>
            <person name="Zhou L.G."/>
            <person name="Ni X.B."/>
            <person name="Tian J.H."/>
            <person name="Sheng Y."/>
            <person name="Liu T."/>
            <person name="Pan Y.S."/>
            <person name="Xia L.Y."/>
            <person name="Li J."/>
            <person name="Zhao F."/>
            <person name="Cao W.C."/>
        </authorList>
    </citation>
    <scope>NUCLEOTIDE SEQUENCE</scope>
    <source>
        <strain evidence="14">Rsan-2018</strain>
    </source>
</reference>
<keyword evidence="10" id="KW-0067">ATP-binding</keyword>
<comment type="cofactor">
    <cofactor evidence="2">
        <name>Mg(2+)</name>
        <dbReference type="ChEBI" id="CHEBI:18420"/>
    </cofactor>
</comment>
<dbReference type="PANTHER" id="PTHR10682">
    <property type="entry name" value="POLY A POLYMERASE"/>
    <property type="match status" value="1"/>
</dbReference>
<keyword evidence="8" id="KW-0479">Metal-binding</keyword>
<comment type="subcellular location">
    <subcellularLocation>
        <location evidence="3">Nucleus</location>
    </subcellularLocation>
</comment>
<evidence type="ECO:0000256" key="7">
    <source>
        <dbReference type="ARBA" id="ARBA00022679"/>
    </source>
</evidence>
<evidence type="ECO:0000313" key="15">
    <source>
        <dbReference type="Proteomes" id="UP000821837"/>
    </source>
</evidence>
<name>A0A9D4SVQ6_RHISA</name>
<comment type="similarity">
    <text evidence="4">Belongs to the poly(A) polymerase family.</text>
</comment>
<dbReference type="VEuPathDB" id="VectorBase:RSAN_030763"/>
<evidence type="ECO:0000256" key="11">
    <source>
        <dbReference type="ARBA" id="ARBA00022842"/>
    </source>
</evidence>
<dbReference type="GO" id="GO:0005524">
    <property type="term" value="F:ATP binding"/>
    <property type="evidence" value="ECO:0007669"/>
    <property type="project" value="UniProtKB-KW"/>
</dbReference>
<sequence>MSQHSRVTLVHTFRTVQKWRIFKETLRQFGPFESEEELAHRMYELSKINQPVKKWIYEVSTKKNMPPSVAENVGGKIYTFGSYRLGVHTKGADIDTLCMAPRHVHLFVELLDQQDEVRDLRAVEEAFVPVIKTTFHGIERDMLFARLALKDIPEDQDLRDVNILKNLDQNASIRRVDHASMIQDITALIAATTTYSATTANGYPGGSPDDAAEIIRAAKRM</sequence>
<dbReference type="GO" id="GO:0006397">
    <property type="term" value="P:mRNA processing"/>
    <property type="evidence" value="ECO:0007669"/>
    <property type="project" value="UniProtKB-KW"/>
</dbReference>
<comment type="caution">
    <text evidence="14">The sequence shown here is derived from an EMBL/GenBank/DDBJ whole genome shotgun (WGS) entry which is preliminary data.</text>
</comment>
<dbReference type="InterPro" id="IPR048840">
    <property type="entry name" value="PolA_pol_NTPase"/>
</dbReference>
<evidence type="ECO:0000256" key="9">
    <source>
        <dbReference type="ARBA" id="ARBA00022741"/>
    </source>
</evidence>
<evidence type="ECO:0000256" key="10">
    <source>
        <dbReference type="ARBA" id="ARBA00022840"/>
    </source>
</evidence>
<feature type="domain" description="Poly(A) polymerase nucleotidyltransferase" evidence="13">
    <location>
        <begin position="23"/>
        <end position="170"/>
    </location>
</feature>
<keyword evidence="6" id="KW-0507">mRNA processing</keyword>
<protein>
    <recommendedName>
        <fullName evidence="5">polynucleotide adenylyltransferase</fullName>
        <ecNumber evidence="5">2.7.7.19</ecNumber>
    </recommendedName>
</protein>
<dbReference type="GO" id="GO:0005634">
    <property type="term" value="C:nucleus"/>
    <property type="evidence" value="ECO:0007669"/>
    <property type="project" value="UniProtKB-SubCell"/>
</dbReference>
<evidence type="ECO:0000256" key="5">
    <source>
        <dbReference type="ARBA" id="ARBA00012388"/>
    </source>
</evidence>
<keyword evidence="11" id="KW-0460">Magnesium</keyword>
<dbReference type="GO" id="GO:0046872">
    <property type="term" value="F:metal ion binding"/>
    <property type="evidence" value="ECO:0007669"/>
    <property type="project" value="UniProtKB-KW"/>
</dbReference>
<keyword evidence="9" id="KW-0547">Nucleotide-binding</keyword>